<reference evidence="1" key="2">
    <citation type="submission" date="2020-08" db="EMBL/GenBank/DDBJ databases">
        <authorList>
            <person name="Chen M."/>
            <person name="Teng W."/>
            <person name="Zhao L."/>
            <person name="Hu C."/>
            <person name="Zhou Y."/>
            <person name="Han B."/>
            <person name="Song L."/>
            <person name="Shu W."/>
        </authorList>
    </citation>
    <scope>NUCLEOTIDE SEQUENCE</scope>
    <source>
        <strain evidence="1">FACHB-1375</strain>
    </source>
</reference>
<dbReference type="Proteomes" id="UP000641646">
    <property type="component" value="Unassembled WGS sequence"/>
</dbReference>
<dbReference type="AlphaFoldDB" id="A0A926ZEK0"/>
<dbReference type="Gene3D" id="3.40.50.150">
    <property type="entry name" value="Vaccinia Virus protein VP39"/>
    <property type="match status" value="1"/>
</dbReference>
<name>A0A926ZEK0_9CYAN</name>
<evidence type="ECO:0000313" key="2">
    <source>
        <dbReference type="Proteomes" id="UP000641646"/>
    </source>
</evidence>
<evidence type="ECO:0008006" key="3">
    <source>
        <dbReference type="Google" id="ProtNLM"/>
    </source>
</evidence>
<accession>A0A926ZEK0</accession>
<comment type="caution">
    <text evidence="1">The sequence shown here is derived from an EMBL/GenBank/DDBJ whole genome shotgun (WGS) entry which is preliminary data.</text>
</comment>
<dbReference type="RefSeq" id="WP_190461241.1">
    <property type="nucleotide sequence ID" value="NZ_JACJPW010000002.1"/>
</dbReference>
<dbReference type="SUPFAM" id="SSF158997">
    <property type="entry name" value="Trm112p-like"/>
    <property type="match status" value="1"/>
</dbReference>
<organism evidence="1 2">
    <name type="scientific">Aerosakkonema funiforme FACHB-1375</name>
    <dbReference type="NCBI Taxonomy" id="2949571"/>
    <lineage>
        <taxon>Bacteria</taxon>
        <taxon>Bacillati</taxon>
        <taxon>Cyanobacteriota</taxon>
        <taxon>Cyanophyceae</taxon>
        <taxon>Oscillatoriophycideae</taxon>
        <taxon>Aerosakkonematales</taxon>
        <taxon>Aerosakkonemataceae</taxon>
        <taxon>Aerosakkonema</taxon>
    </lineage>
</organism>
<dbReference type="InterPro" id="IPR029063">
    <property type="entry name" value="SAM-dependent_MTases_sf"/>
</dbReference>
<protein>
    <recommendedName>
        <fullName evidence="3">Methyltransferase type 11 domain-containing protein</fullName>
    </recommendedName>
</protein>
<keyword evidence="2" id="KW-1185">Reference proteome</keyword>
<sequence length="266" mass="30087">MLNKKIQAILVCPETKKSVHLASQPLIDELNFRIEREEIKTRGGHKVENKIDGGLLYEDGTWLYPIENGTPIMVINEAIPTNHPPIATADTINVDNTAELLLNAGCGQRPLPGFINVDFEKSSKADVICDLRYLPFKNGVMSKILCNHVLEHLNEDMWRGKAEISEAVLEFSRVLNKNGNVEIEVPSPQGQDAVRGDHFTVYGHLRLIAIFRLYFESVKCAGVGTWVEARGLIRLFNKLSKWDPYWGNAYKFFLSNPKSMTQIVMY</sequence>
<reference evidence="1" key="1">
    <citation type="journal article" date="2015" name="ISME J.">
        <title>Draft Genome Sequence of Streptomyces incarnatus NRRL8089, which Produces the Nucleoside Antibiotic Sinefungin.</title>
        <authorList>
            <person name="Oshima K."/>
            <person name="Hattori M."/>
            <person name="Shimizu H."/>
            <person name="Fukuda K."/>
            <person name="Nemoto M."/>
            <person name="Inagaki K."/>
            <person name="Tamura T."/>
        </authorList>
    </citation>
    <scope>NUCLEOTIDE SEQUENCE</scope>
    <source>
        <strain evidence="1">FACHB-1375</strain>
    </source>
</reference>
<dbReference type="EMBL" id="JACJPW010000002">
    <property type="protein sequence ID" value="MBD2179739.1"/>
    <property type="molecule type" value="Genomic_DNA"/>
</dbReference>
<proteinExistence type="predicted"/>
<evidence type="ECO:0000313" key="1">
    <source>
        <dbReference type="EMBL" id="MBD2179739.1"/>
    </source>
</evidence>
<dbReference type="SUPFAM" id="SSF53335">
    <property type="entry name" value="S-adenosyl-L-methionine-dependent methyltransferases"/>
    <property type="match status" value="1"/>
</dbReference>
<gene>
    <name evidence="1" type="ORF">H6G03_01210</name>
</gene>
<dbReference type="Gene3D" id="2.20.25.10">
    <property type="match status" value="1"/>
</dbReference>